<dbReference type="PANTHER" id="PTHR43300:SF7">
    <property type="entry name" value="UDP-N-ACETYLBACILLOSAMINE N-ACETYLTRANSFERASE"/>
    <property type="match status" value="1"/>
</dbReference>
<feature type="active site" description="Proton acceptor" evidence="2">
    <location>
        <position position="148"/>
    </location>
</feature>
<sequence>MQKKRVFIVGAGGFAIEVYNWFVSSASHRQGYEFAGFIDDYATQSRIIDRLGLNTDPVCSQLYTLDEYKYKDGDRLLLAIGMPEGKKEYVQALALPESAYLTFVHDSAIVGPNTTLGNGVIVGPMCMIESNISIGAFSSFNVYSFIAHDVKIGAFCSLAPRVSVLGGAMVGNESFIGASAVINIKRQVGDRAFVGMNSSVIHNVADDNKVYGVPAREYKK</sequence>
<dbReference type="RefSeq" id="WP_113743669.1">
    <property type="nucleotide sequence ID" value="NZ_UAPV01000001.1"/>
</dbReference>
<evidence type="ECO:0000256" key="1">
    <source>
        <dbReference type="ARBA" id="ARBA00007274"/>
    </source>
</evidence>
<protein>
    <submittedName>
        <fullName evidence="5">UDP-3-O-[3-hydroxymyristoyl] glucosamine N-acyltransferase</fullName>
    </submittedName>
</protein>
<gene>
    <name evidence="5" type="ORF">NCTC13093_00882</name>
</gene>
<organism evidence="5 6">
    <name type="scientific">Anaerobiospirillum thomasii</name>
    <dbReference type="NCBI Taxonomy" id="179995"/>
    <lineage>
        <taxon>Bacteria</taxon>
        <taxon>Pseudomonadati</taxon>
        <taxon>Pseudomonadota</taxon>
        <taxon>Gammaproteobacteria</taxon>
        <taxon>Aeromonadales</taxon>
        <taxon>Succinivibrionaceae</taxon>
        <taxon>Anaerobiospirillum</taxon>
    </lineage>
</organism>
<dbReference type="PANTHER" id="PTHR43300">
    <property type="entry name" value="ACETYLTRANSFERASE"/>
    <property type="match status" value="1"/>
</dbReference>
<evidence type="ECO:0000256" key="3">
    <source>
        <dbReference type="PIRSR" id="PIRSR620019-2"/>
    </source>
</evidence>
<dbReference type="EMBL" id="UAPV01000001">
    <property type="protein sequence ID" value="SPT69505.1"/>
    <property type="molecule type" value="Genomic_DNA"/>
</dbReference>
<accession>A0A2X0V9M4</accession>
<evidence type="ECO:0000313" key="5">
    <source>
        <dbReference type="EMBL" id="SPT69505.1"/>
    </source>
</evidence>
<dbReference type="InterPro" id="IPR050179">
    <property type="entry name" value="Trans_hexapeptide_repeat"/>
</dbReference>
<comment type="similarity">
    <text evidence="1">Belongs to the transferase hexapeptide repeat family.</text>
</comment>
<dbReference type="CDD" id="cd03360">
    <property type="entry name" value="LbH_AT_putative"/>
    <property type="match status" value="1"/>
</dbReference>
<dbReference type="InterPro" id="IPR041561">
    <property type="entry name" value="PglD_N"/>
</dbReference>
<feature type="domain" description="PglD N-terminal" evidence="4">
    <location>
        <begin position="5"/>
        <end position="92"/>
    </location>
</feature>
<name>A0A2X0V9M4_9GAMM</name>
<dbReference type="Gene3D" id="2.160.10.10">
    <property type="entry name" value="Hexapeptide repeat proteins"/>
    <property type="match status" value="1"/>
</dbReference>
<dbReference type="NCBIfam" id="TIGR03570">
    <property type="entry name" value="NeuD_NnaD"/>
    <property type="match status" value="1"/>
</dbReference>
<dbReference type="Pfam" id="PF17836">
    <property type="entry name" value="PglD_N"/>
    <property type="match status" value="1"/>
</dbReference>
<evidence type="ECO:0000313" key="6">
    <source>
        <dbReference type="Proteomes" id="UP000250086"/>
    </source>
</evidence>
<dbReference type="Proteomes" id="UP000250086">
    <property type="component" value="Unassembled WGS sequence"/>
</dbReference>
<dbReference type="InterPro" id="IPR011004">
    <property type="entry name" value="Trimer_LpxA-like_sf"/>
</dbReference>
<keyword evidence="6" id="KW-1185">Reference proteome</keyword>
<keyword evidence="5" id="KW-0808">Transferase</keyword>
<dbReference type="GO" id="GO:0016746">
    <property type="term" value="F:acyltransferase activity"/>
    <property type="evidence" value="ECO:0007669"/>
    <property type="project" value="UniProtKB-KW"/>
</dbReference>
<evidence type="ECO:0000259" key="4">
    <source>
        <dbReference type="Pfam" id="PF17836"/>
    </source>
</evidence>
<dbReference type="InterPro" id="IPR020019">
    <property type="entry name" value="AcTrfase_PglD-like"/>
</dbReference>
<proteinExistence type="inferred from homology"/>
<dbReference type="AlphaFoldDB" id="A0A2X0V9M4"/>
<dbReference type="Gene3D" id="3.40.50.20">
    <property type="match status" value="1"/>
</dbReference>
<feature type="site" description="Increases basicity of active site His" evidence="2">
    <location>
        <position position="149"/>
    </location>
</feature>
<evidence type="ECO:0000256" key="2">
    <source>
        <dbReference type="PIRSR" id="PIRSR620019-1"/>
    </source>
</evidence>
<dbReference type="SUPFAM" id="SSF51161">
    <property type="entry name" value="Trimeric LpxA-like enzymes"/>
    <property type="match status" value="1"/>
</dbReference>
<reference evidence="5 6" key="1">
    <citation type="submission" date="2018-06" db="EMBL/GenBank/DDBJ databases">
        <authorList>
            <consortium name="Pathogen Informatics"/>
            <person name="Doyle S."/>
        </authorList>
    </citation>
    <scope>NUCLEOTIDE SEQUENCE [LARGE SCALE GENOMIC DNA]</scope>
    <source>
        <strain evidence="5 6">NCTC13093</strain>
    </source>
</reference>
<feature type="binding site" evidence="3">
    <location>
        <position position="81"/>
    </location>
    <ligand>
        <name>substrate</name>
    </ligand>
</feature>
<keyword evidence="5" id="KW-0012">Acyltransferase</keyword>